<dbReference type="RefSeq" id="WP_046327599.1">
    <property type="nucleotide sequence ID" value="NZ_CP084384.1"/>
</dbReference>
<keyword evidence="3" id="KW-0378">Hydrolase</keyword>
<gene>
    <name evidence="7" type="ORF">LDX53_07415</name>
</gene>
<keyword evidence="2" id="KW-0645">Protease</keyword>
<dbReference type="EMBL" id="CP084389">
    <property type="protein sequence ID" value="UZX29392.1"/>
    <property type="molecule type" value="Genomic_DNA"/>
</dbReference>
<dbReference type="Pfam" id="PF03217">
    <property type="entry name" value="SlpA"/>
    <property type="match status" value="1"/>
</dbReference>
<dbReference type="InterPro" id="IPR038765">
    <property type="entry name" value="Papain-like_cys_pep_sf"/>
</dbReference>
<dbReference type="Proteomes" id="UP001164557">
    <property type="component" value="Chromosome"/>
</dbReference>
<dbReference type="InterPro" id="IPR024968">
    <property type="entry name" value="SlpA_C_lactobacillus"/>
</dbReference>
<sequence length="240" mass="26009">MKVKSNWVKFTTAAALAVTGFGVANLANSNATAATVKAATKKVKINYVPGYGINIWDNYENPNFTGERIKHGKTVAVLSSAIDQKGNTWYQIGENQWIQARYTVKPGTKIKAVSPQKKSVKQAEKVVDLANAEVGKAYAWGGNGPQGFDCSGLAQYVYSKAAGMNLSRTTYSQVKEGKKVSLQNLKPGDLLFWGSSTAPYHVGIYVGNNQYVHAATPTQGVVKENLSSYFYPSVAKRVLD</sequence>
<evidence type="ECO:0000256" key="1">
    <source>
        <dbReference type="ARBA" id="ARBA00007074"/>
    </source>
</evidence>
<dbReference type="PANTHER" id="PTHR47053:SF1">
    <property type="entry name" value="MUREIN DD-ENDOPEPTIDASE MEPH-RELATED"/>
    <property type="match status" value="1"/>
</dbReference>
<feature type="domain" description="NlpC/P60" evidence="6">
    <location>
        <begin position="120"/>
        <end position="240"/>
    </location>
</feature>
<evidence type="ECO:0000256" key="2">
    <source>
        <dbReference type="ARBA" id="ARBA00022670"/>
    </source>
</evidence>
<evidence type="ECO:0000313" key="8">
    <source>
        <dbReference type="Proteomes" id="UP001164557"/>
    </source>
</evidence>
<protein>
    <submittedName>
        <fullName evidence="7">C40 family peptidase</fullName>
    </submittedName>
</protein>
<dbReference type="PROSITE" id="PS51935">
    <property type="entry name" value="NLPC_P60"/>
    <property type="match status" value="1"/>
</dbReference>
<dbReference type="GO" id="GO:0006508">
    <property type="term" value="P:proteolysis"/>
    <property type="evidence" value="ECO:0007669"/>
    <property type="project" value="UniProtKB-KW"/>
</dbReference>
<feature type="chain" id="PRO_5041265560" evidence="5">
    <location>
        <begin position="34"/>
        <end position="240"/>
    </location>
</feature>
<name>A0AA47GGM6_9LACO</name>
<evidence type="ECO:0000256" key="5">
    <source>
        <dbReference type="SAM" id="SignalP"/>
    </source>
</evidence>
<feature type="signal peptide" evidence="5">
    <location>
        <begin position="1"/>
        <end position="33"/>
    </location>
</feature>
<evidence type="ECO:0000259" key="6">
    <source>
        <dbReference type="PROSITE" id="PS51935"/>
    </source>
</evidence>
<dbReference type="AlphaFoldDB" id="A0AA47GGM6"/>
<comment type="similarity">
    <text evidence="1">Belongs to the peptidase C40 family.</text>
</comment>
<organism evidence="7 8">
    <name type="scientific">Lactobacillus helsingborgensis</name>
    <dbReference type="NCBI Taxonomy" id="1218494"/>
    <lineage>
        <taxon>Bacteria</taxon>
        <taxon>Bacillati</taxon>
        <taxon>Bacillota</taxon>
        <taxon>Bacilli</taxon>
        <taxon>Lactobacillales</taxon>
        <taxon>Lactobacillaceae</taxon>
        <taxon>Lactobacillus</taxon>
    </lineage>
</organism>
<dbReference type="Pfam" id="PF00877">
    <property type="entry name" value="NLPC_P60"/>
    <property type="match status" value="1"/>
</dbReference>
<dbReference type="SUPFAM" id="SSF54001">
    <property type="entry name" value="Cysteine proteinases"/>
    <property type="match status" value="1"/>
</dbReference>
<dbReference type="Gene3D" id="3.90.1720.10">
    <property type="entry name" value="endopeptidase domain like (from Nostoc punctiforme)"/>
    <property type="match status" value="1"/>
</dbReference>
<dbReference type="InterPro" id="IPR051202">
    <property type="entry name" value="Peptidase_C40"/>
</dbReference>
<proteinExistence type="inferred from homology"/>
<keyword evidence="8" id="KW-1185">Reference proteome</keyword>
<evidence type="ECO:0000313" key="7">
    <source>
        <dbReference type="EMBL" id="UZX29392.1"/>
    </source>
</evidence>
<dbReference type="GO" id="GO:0008234">
    <property type="term" value="F:cysteine-type peptidase activity"/>
    <property type="evidence" value="ECO:0007669"/>
    <property type="project" value="UniProtKB-KW"/>
</dbReference>
<evidence type="ECO:0000256" key="3">
    <source>
        <dbReference type="ARBA" id="ARBA00022801"/>
    </source>
</evidence>
<dbReference type="PANTHER" id="PTHR47053">
    <property type="entry name" value="MUREIN DD-ENDOPEPTIDASE MEPH-RELATED"/>
    <property type="match status" value="1"/>
</dbReference>
<accession>A0AA47GGM6</accession>
<keyword evidence="5" id="KW-0732">Signal</keyword>
<evidence type="ECO:0000256" key="4">
    <source>
        <dbReference type="ARBA" id="ARBA00022807"/>
    </source>
</evidence>
<keyword evidence="4" id="KW-0788">Thiol protease</keyword>
<dbReference type="InterPro" id="IPR000064">
    <property type="entry name" value="NLP_P60_dom"/>
</dbReference>
<reference evidence="7" key="1">
    <citation type="submission" date="2021-09" db="EMBL/GenBank/DDBJ databases">
        <title>Lactobacillus species from Apis mellifera, Switzerland.</title>
        <authorList>
            <person name="Pfister J."/>
            <person name="Brown A."/>
            <person name="Neumann P."/>
            <person name="Collaud A."/>
            <person name="Retschnig G."/>
            <person name="Perreten V."/>
        </authorList>
    </citation>
    <scope>NUCLEOTIDE SEQUENCE</scope>
    <source>
        <strain evidence="7">IBH002</strain>
    </source>
</reference>